<dbReference type="EMBL" id="JBJXBP010000006">
    <property type="protein sequence ID" value="KAL3825760.1"/>
    <property type="molecule type" value="Genomic_DNA"/>
</dbReference>
<feature type="region of interest" description="Disordered" evidence="1">
    <location>
        <begin position="219"/>
        <end position="264"/>
    </location>
</feature>
<feature type="compositionally biased region" description="Basic and acidic residues" evidence="1">
    <location>
        <begin position="253"/>
        <end position="264"/>
    </location>
</feature>
<sequence>MTQVDLETIVTACAGGGKDRKIACETLAGGGGGDEVPPDFPPESFWLSKDAEYDWFDRNAFFERKDSTKGNNNSSNLNPHLNPNPNPNSQRFSVNLKSKASIIGLPKSQKATFADCKRRSCKPANLSLFPKRSDSMVEPGSPKVSCMGRVKSKRCRRRSNSLRRSGKPVEKLRTGVEKEKTGLYSRVMSMFRSKKCPKKPTRSGSRKVVEDPVRRIPVSTEPVVEPPGLGGMKRFISGRRSGSWTTEDFNQGEFDRRVGGFDRS</sequence>
<feature type="compositionally biased region" description="Polar residues" evidence="1">
    <location>
        <begin position="240"/>
        <end position="249"/>
    </location>
</feature>
<reference evidence="2 3" key="1">
    <citation type="submission" date="2024-12" db="EMBL/GenBank/DDBJ databases">
        <title>The unique morphological basis and parallel evolutionary history of personate flowers in Penstemon.</title>
        <authorList>
            <person name="Depatie T.H."/>
            <person name="Wessinger C.A."/>
        </authorList>
    </citation>
    <scope>NUCLEOTIDE SEQUENCE [LARGE SCALE GENOMIC DNA]</scope>
    <source>
        <strain evidence="2">WTNN_2</strain>
        <tissue evidence="2">Leaf</tissue>
    </source>
</reference>
<proteinExistence type="predicted"/>
<keyword evidence="3" id="KW-1185">Reference proteome</keyword>
<dbReference type="PANTHER" id="PTHR34120:SF2">
    <property type="entry name" value="OS01G0860900 PROTEIN"/>
    <property type="match status" value="1"/>
</dbReference>
<protein>
    <submittedName>
        <fullName evidence="2">Uncharacterized protein</fullName>
    </submittedName>
</protein>
<evidence type="ECO:0000256" key="1">
    <source>
        <dbReference type="SAM" id="MobiDB-lite"/>
    </source>
</evidence>
<feature type="region of interest" description="Disordered" evidence="1">
    <location>
        <begin position="132"/>
        <end position="151"/>
    </location>
</feature>
<evidence type="ECO:0000313" key="2">
    <source>
        <dbReference type="EMBL" id="KAL3825760.1"/>
    </source>
</evidence>
<feature type="compositionally biased region" description="Low complexity" evidence="1">
    <location>
        <begin position="71"/>
        <end position="89"/>
    </location>
</feature>
<accession>A0ABD3SN15</accession>
<feature type="region of interest" description="Disordered" evidence="1">
    <location>
        <begin position="65"/>
        <end position="91"/>
    </location>
</feature>
<comment type="caution">
    <text evidence="2">The sequence shown here is derived from an EMBL/GenBank/DDBJ whole genome shotgun (WGS) entry which is preliminary data.</text>
</comment>
<name>A0ABD3SN15_9LAMI</name>
<dbReference type="PANTHER" id="PTHR34120">
    <property type="entry name" value="EXPRESSED PROTEIN"/>
    <property type="match status" value="1"/>
</dbReference>
<evidence type="ECO:0000313" key="3">
    <source>
        <dbReference type="Proteomes" id="UP001634393"/>
    </source>
</evidence>
<gene>
    <name evidence="2" type="ORF">ACJIZ3_021789</name>
</gene>
<dbReference type="AlphaFoldDB" id="A0ABD3SN15"/>
<organism evidence="2 3">
    <name type="scientific">Penstemon smallii</name>
    <dbReference type="NCBI Taxonomy" id="265156"/>
    <lineage>
        <taxon>Eukaryota</taxon>
        <taxon>Viridiplantae</taxon>
        <taxon>Streptophyta</taxon>
        <taxon>Embryophyta</taxon>
        <taxon>Tracheophyta</taxon>
        <taxon>Spermatophyta</taxon>
        <taxon>Magnoliopsida</taxon>
        <taxon>eudicotyledons</taxon>
        <taxon>Gunneridae</taxon>
        <taxon>Pentapetalae</taxon>
        <taxon>asterids</taxon>
        <taxon>lamiids</taxon>
        <taxon>Lamiales</taxon>
        <taxon>Plantaginaceae</taxon>
        <taxon>Cheloneae</taxon>
        <taxon>Penstemon</taxon>
    </lineage>
</organism>
<dbReference type="Proteomes" id="UP001634393">
    <property type="component" value="Unassembled WGS sequence"/>
</dbReference>